<feature type="domain" description="Tube Death" evidence="1">
    <location>
        <begin position="5"/>
        <end position="136"/>
    </location>
</feature>
<dbReference type="SUPFAM" id="SSF47986">
    <property type="entry name" value="DEATH domain"/>
    <property type="match status" value="1"/>
</dbReference>
<accession>A0A9N9MNF3</accession>
<dbReference type="Gene3D" id="1.10.533.10">
    <property type="entry name" value="Death Domain, Fas"/>
    <property type="match status" value="1"/>
</dbReference>
<protein>
    <recommendedName>
        <fullName evidence="1">Tube Death domain-containing protein</fullName>
    </recommendedName>
</protein>
<reference evidence="2" key="1">
    <citation type="submission" date="2022-01" db="EMBL/GenBank/DDBJ databases">
        <authorList>
            <person name="King R."/>
        </authorList>
    </citation>
    <scope>NUCLEOTIDE SEQUENCE</scope>
</reference>
<dbReference type="EMBL" id="OU892279">
    <property type="protein sequence ID" value="CAG9766711.1"/>
    <property type="molecule type" value="Genomic_DNA"/>
</dbReference>
<dbReference type="CDD" id="cd08308">
    <property type="entry name" value="Death_Tube"/>
    <property type="match status" value="1"/>
</dbReference>
<name>A0A9N9MNF3_9CUCU</name>
<sequence length="343" mass="38211">MDPLIEIRKLSPSVIRHLGSLLDYGDQWKDLMGIVPKQLPKDDFEAHISDSNPAKYTADDIQIIAQGSIQLKKSPTAILIDEWGTSGRPRANLGHLAHLLTQANLFRAADYVSVDLLKNPTVVRPLDGPSSTIKLEINDWMRSEEAANMKTHKNPGLGSLLKMIDYPELDDISESLLNCHGIKKANQNLDFLLEGLEYPYSDGIDSETKSVTNSKEAIGNEMFKMLSSGAGKENKFKKEKLKGMNIQFSETSLESSSVPPISMLLEEVGTEKCNSVSSPGTCNHSFFSGLMEKFKSKNDFEEYSNIPAFSKILNDHQFSKCHENKVKNVDDVSICSRTRRNSL</sequence>
<proteinExistence type="predicted"/>
<dbReference type="InterPro" id="IPR011029">
    <property type="entry name" value="DEATH-like_dom_sf"/>
</dbReference>
<evidence type="ECO:0000313" key="3">
    <source>
        <dbReference type="Proteomes" id="UP001152799"/>
    </source>
</evidence>
<dbReference type="AlphaFoldDB" id="A0A9N9MNF3"/>
<dbReference type="Proteomes" id="UP001152799">
    <property type="component" value="Chromosome 3"/>
</dbReference>
<dbReference type="InterPro" id="IPR029397">
    <property type="entry name" value="Tube_Death"/>
</dbReference>
<dbReference type="Pfam" id="PF14786">
    <property type="entry name" value="Death_2"/>
    <property type="match status" value="1"/>
</dbReference>
<evidence type="ECO:0000259" key="1">
    <source>
        <dbReference type="Pfam" id="PF14786"/>
    </source>
</evidence>
<keyword evidence="3" id="KW-1185">Reference proteome</keyword>
<evidence type="ECO:0000313" key="2">
    <source>
        <dbReference type="EMBL" id="CAG9766711.1"/>
    </source>
</evidence>
<gene>
    <name evidence="2" type="ORF">CEUTPL_LOCUS7285</name>
</gene>
<organism evidence="2 3">
    <name type="scientific">Ceutorhynchus assimilis</name>
    <name type="common">cabbage seed weevil</name>
    <dbReference type="NCBI Taxonomy" id="467358"/>
    <lineage>
        <taxon>Eukaryota</taxon>
        <taxon>Metazoa</taxon>
        <taxon>Ecdysozoa</taxon>
        <taxon>Arthropoda</taxon>
        <taxon>Hexapoda</taxon>
        <taxon>Insecta</taxon>
        <taxon>Pterygota</taxon>
        <taxon>Neoptera</taxon>
        <taxon>Endopterygota</taxon>
        <taxon>Coleoptera</taxon>
        <taxon>Polyphaga</taxon>
        <taxon>Cucujiformia</taxon>
        <taxon>Curculionidae</taxon>
        <taxon>Ceutorhynchinae</taxon>
        <taxon>Ceutorhynchus</taxon>
    </lineage>
</organism>
<dbReference type="OrthoDB" id="4062651at2759"/>